<dbReference type="GO" id="GO:0005739">
    <property type="term" value="C:mitochondrion"/>
    <property type="evidence" value="ECO:0007669"/>
    <property type="project" value="TreeGrafter"/>
</dbReference>
<dbReference type="Gene3D" id="3.30.70.1400">
    <property type="entry name" value="Aminomethyltransferase beta-barrel domains"/>
    <property type="match status" value="2"/>
</dbReference>
<evidence type="ECO:0000256" key="3">
    <source>
        <dbReference type="ARBA" id="ARBA00015825"/>
    </source>
</evidence>
<comment type="similarity">
    <text evidence="1">Belongs to the GcvT family.</text>
</comment>
<evidence type="ECO:0000256" key="1">
    <source>
        <dbReference type="ARBA" id="ARBA00008609"/>
    </source>
</evidence>
<dbReference type="Gene3D" id="3.30.1360.120">
    <property type="entry name" value="Probable tRNA modification gtpase trme, domain 1"/>
    <property type="match status" value="2"/>
</dbReference>
<dbReference type="SUPFAM" id="SSF103025">
    <property type="entry name" value="Folate-binding domain"/>
    <property type="match status" value="1"/>
</dbReference>
<comment type="subunit">
    <text evidence="2">The glycine cleavage system is composed of four proteins: P, T, L and H.</text>
</comment>
<proteinExistence type="inferred from homology"/>
<dbReference type="PANTHER" id="PTHR43757">
    <property type="entry name" value="AMINOMETHYLTRANSFERASE"/>
    <property type="match status" value="1"/>
</dbReference>
<dbReference type="FunFam" id="4.10.1250.10:FF:000002">
    <property type="entry name" value="Aminomethyltransferase"/>
    <property type="match status" value="1"/>
</dbReference>
<dbReference type="Gene3D" id="4.10.1250.10">
    <property type="entry name" value="Aminomethyltransferase fragment"/>
    <property type="match status" value="1"/>
</dbReference>
<dbReference type="InterPro" id="IPR006222">
    <property type="entry name" value="GCVT_N"/>
</dbReference>
<feature type="domain" description="GCVT N-terminal" evidence="5">
    <location>
        <begin position="44"/>
        <end position="138"/>
    </location>
</feature>
<evidence type="ECO:0000256" key="2">
    <source>
        <dbReference type="ARBA" id="ARBA00011690"/>
    </source>
</evidence>
<dbReference type="PIRSF" id="PIRSF006487">
    <property type="entry name" value="GcvT"/>
    <property type="match status" value="1"/>
</dbReference>
<dbReference type="Pfam" id="PF01571">
    <property type="entry name" value="GCV_T"/>
    <property type="match status" value="2"/>
</dbReference>
<evidence type="ECO:0000313" key="7">
    <source>
        <dbReference type="EMBL" id="JAS34384.1"/>
    </source>
</evidence>
<dbReference type="Gene3D" id="2.40.30.110">
    <property type="entry name" value="Aminomethyltransferase beta-barrel domains"/>
    <property type="match status" value="1"/>
</dbReference>
<feature type="domain" description="GCVT N-terminal" evidence="5">
    <location>
        <begin position="144"/>
        <end position="277"/>
    </location>
</feature>
<feature type="binding site" evidence="4">
    <location>
        <position position="213"/>
    </location>
    <ligand>
        <name>substrate</name>
    </ligand>
</feature>
<dbReference type="PANTHER" id="PTHR43757:SF16">
    <property type="entry name" value="AMINOMETHYLTRANSFERASE, MITOCHONDRIAL"/>
    <property type="match status" value="1"/>
</dbReference>
<dbReference type="InterPro" id="IPR013977">
    <property type="entry name" value="GcvT_C"/>
</dbReference>
<organism evidence="7">
    <name type="scientific">Clastoptera arizonana</name>
    <name type="common">Arizona spittle bug</name>
    <dbReference type="NCBI Taxonomy" id="38151"/>
    <lineage>
        <taxon>Eukaryota</taxon>
        <taxon>Metazoa</taxon>
        <taxon>Ecdysozoa</taxon>
        <taxon>Arthropoda</taxon>
        <taxon>Hexapoda</taxon>
        <taxon>Insecta</taxon>
        <taxon>Pterygota</taxon>
        <taxon>Neoptera</taxon>
        <taxon>Paraneoptera</taxon>
        <taxon>Hemiptera</taxon>
        <taxon>Auchenorrhyncha</taxon>
        <taxon>Cercopoidea</taxon>
        <taxon>Clastopteridae</taxon>
        <taxon>Clastoptera</taxon>
    </lineage>
</organism>
<sequence>MLLKWKSLSVIHPQHCKEIFLLQGNFQKIISRFESSSPAAHTSLYNLHTAHKGKMVNFGGFQLPVQYGNDGIAASHRHTRAHCSLFDVSHMLQTEITGKDSISFFETLCTTDIEGLPEDRGALSLFTSPSGGILDDLMEKFRSEGKDVSITFREPTERALLAIQGPEAQKALQQFVDFDLGTLYFMRTRVSKISGIEGCRVTRCGYTGEDGFEISVPANASIAIAHDLLQSPTIPVHLAGLGARDTLRLEAGLCLYGNDIDENTTPVSAGLTWTIGKRRRQTKDFPGADKILDEIKNKPQKVRVGLLSEGRGPPARHGATIVLNNTTVGTVTSGCPSPSLGSNIAMGYVNSDLSSPGTKLQVKIRDTLLNVVVSKLPFVESKYYIPKKSKK</sequence>
<evidence type="ECO:0000256" key="4">
    <source>
        <dbReference type="PIRSR" id="PIRSR006487-1"/>
    </source>
</evidence>
<dbReference type="Pfam" id="PF08669">
    <property type="entry name" value="GCV_T_C"/>
    <property type="match status" value="1"/>
</dbReference>
<gene>
    <name evidence="7" type="ORF">g.30196</name>
</gene>
<name>A0A1B6E951_9HEMI</name>
<reference evidence="7" key="1">
    <citation type="submission" date="2015-12" db="EMBL/GenBank/DDBJ databases">
        <title>De novo transcriptome assembly of four potential Pierce s Disease insect vectors from Arizona vineyards.</title>
        <authorList>
            <person name="Tassone E.E."/>
        </authorList>
    </citation>
    <scope>NUCLEOTIDE SEQUENCE</scope>
</reference>
<dbReference type="InterPro" id="IPR028896">
    <property type="entry name" value="GcvT/YgfZ/DmdA"/>
</dbReference>
<feature type="domain" description="Aminomethyltransferase C-terminal" evidence="6">
    <location>
        <begin position="302"/>
        <end position="379"/>
    </location>
</feature>
<accession>A0A1B6E951</accession>
<dbReference type="InterPro" id="IPR027266">
    <property type="entry name" value="TrmE/GcvT-like"/>
</dbReference>
<evidence type="ECO:0000259" key="6">
    <source>
        <dbReference type="Pfam" id="PF08669"/>
    </source>
</evidence>
<dbReference type="SUPFAM" id="SSF101790">
    <property type="entry name" value="Aminomethyltransferase beta-barrel domain"/>
    <property type="match status" value="1"/>
</dbReference>
<evidence type="ECO:0000259" key="5">
    <source>
        <dbReference type="Pfam" id="PF01571"/>
    </source>
</evidence>
<dbReference type="EMBL" id="GEDC01002914">
    <property type="protein sequence ID" value="JAS34384.1"/>
    <property type="molecule type" value="Transcribed_RNA"/>
</dbReference>
<dbReference type="InterPro" id="IPR029043">
    <property type="entry name" value="GcvT/YgfZ_C"/>
</dbReference>
<dbReference type="AlphaFoldDB" id="A0A1B6E951"/>
<protein>
    <recommendedName>
        <fullName evidence="3">Aminomethyltransferase, mitochondrial</fullName>
    </recommendedName>
</protein>